<accession>A0ACC0JYQ6</accession>
<evidence type="ECO:0000313" key="1">
    <source>
        <dbReference type="EMBL" id="KAI8429219.1"/>
    </source>
</evidence>
<protein>
    <submittedName>
        <fullName evidence="1">Uncharacterized protein</fullName>
    </submittedName>
</protein>
<keyword evidence="2" id="KW-1185">Reference proteome</keyword>
<organism evidence="1 2">
    <name type="scientific">Choristoneura fumiferana</name>
    <name type="common">Spruce budworm moth</name>
    <name type="synonym">Archips fumiferana</name>
    <dbReference type="NCBI Taxonomy" id="7141"/>
    <lineage>
        <taxon>Eukaryota</taxon>
        <taxon>Metazoa</taxon>
        <taxon>Ecdysozoa</taxon>
        <taxon>Arthropoda</taxon>
        <taxon>Hexapoda</taxon>
        <taxon>Insecta</taxon>
        <taxon>Pterygota</taxon>
        <taxon>Neoptera</taxon>
        <taxon>Endopterygota</taxon>
        <taxon>Lepidoptera</taxon>
        <taxon>Glossata</taxon>
        <taxon>Ditrysia</taxon>
        <taxon>Tortricoidea</taxon>
        <taxon>Tortricidae</taxon>
        <taxon>Tortricinae</taxon>
        <taxon>Choristoneura</taxon>
    </lineage>
</organism>
<comment type="caution">
    <text evidence="1">The sequence shown here is derived from an EMBL/GenBank/DDBJ whole genome shotgun (WGS) entry which is preliminary data.</text>
</comment>
<gene>
    <name evidence="1" type="ORF">MSG28_007744</name>
</gene>
<dbReference type="Proteomes" id="UP001064048">
    <property type="component" value="Chromosome 12"/>
</dbReference>
<feature type="non-terminal residue" evidence="1">
    <location>
        <position position="1"/>
    </location>
</feature>
<reference evidence="1 2" key="1">
    <citation type="journal article" date="2022" name="Genome Biol. Evol.">
        <title>The Spruce Budworm Genome: Reconstructing the Evolutionary History of Antifreeze Proteins.</title>
        <authorList>
            <person name="Beliveau C."/>
            <person name="Gagne P."/>
            <person name="Picq S."/>
            <person name="Vernygora O."/>
            <person name="Keeling C.I."/>
            <person name="Pinkney K."/>
            <person name="Doucet D."/>
            <person name="Wen F."/>
            <person name="Johnston J.S."/>
            <person name="Maaroufi H."/>
            <person name="Boyle B."/>
            <person name="Laroche J."/>
            <person name="Dewar K."/>
            <person name="Juretic N."/>
            <person name="Blackburn G."/>
            <person name="Nisole A."/>
            <person name="Brunet B."/>
            <person name="Brandao M."/>
            <person name="Lumley L."/>
            <person name="Duan J."/>
            <person name="Quan G."/>
            <person name="Lucarotti C.J."/>
            <person name="Roe A.D."/>
            <person name="Sperling F.A.H."/>
            <person name="Levesque R.C."/>
            <person name="Cusson M."/>
        </authorList>
    </citation>
    <scope>NUCLEOTIDE SEQUENCE [LARGE SCALE GENOMIC DNA]</scope>
    <source>
        <strain evidence="1">Glfc:IPQL:Cfum</strain>
    </source>
</reference>
<dbReference type="EMBL" id="CM046112">
    <property type="protein sequence ID" value="KAI8429219.1"/>
    <property type="molecule type" value="Genomic_DNA"/>
</dbReference>
<proteinExistence type="predicted"/>
<name>A0ACC0JYQ6_CHOFU</name>
<evidence type="ECO:0000313" key="2">
    <source>
        <dbReference type="Proteomes" id="UP001064048"/>
    </source>
</evidence>
<sequence>FWSDKRRSIKLKQKQIDEGKLDDRLSPVERKIYDLSLVENSISPIKKKKGVKQEPVNGDEDESNDESFLKEVDQMDFTNTESNKLLVTEADERQMSIMEKLGVVRGTKHCQRSSGSADAVQVYSLSRNAISELDNYCFKEAGYFSVEVLNLSYNVIFWIGLHAFAGLDKLIHLDLSNNRLRYIALDLFFESPQLHILDLSGNVFESLKNEPFINHTKLQVLNLNNCRIKSLPDRMFSRLPNLKKLDLSEKLLSFTKH</sequence>